<reference evidence="3 4" key="1">
    <citation type="submission" date="2019-03" db="EMBL/GenBank/DDBJ databases">
        <title>Genomic features of bacteria from cold environments.</title>
        <authorList>
            <person name="Shen L."/>
        </authorList>
    </citation>
    <scope>NUCLEOTIDE SEQUENCE [LARGE SCALE GENOMIC DNA]</scope>
    <source>
        <strain evidence="4">T3246-1</strain>
    </source>
</reference>
<name>A0ABY2DZJ8_9MICO</name>
<evidence type="ECO:0000313" key="4">
    <source>
        <dbReference type="Proteomes" id="UP000504882"/>
    </source>
</evidence>
<dbReference type="SUPFAM" id="SSF48230">
    <property type="entry name" value="Chondroitin AC/alginate lyase"/>
    <property type="match status" value="1"/>
</dbReference>
<dbReference type="EMBL" id="SMNA01000012">
    <property type="protein sequence ID" value="TDE89513.1"/>
    <property type="molecule type" value="Genomic_DNA"/>
</dbReference>
<dbReference type="InterPro" id="IPR008929">
    <property type="entry name" value="Chondroitin_lyas"/>
</dbReference>
<protein>
    <submittedName>
        <fullName evidence="3">Heparinase</fullName>
    </submittedName>
</protein>
<accession>A0ABY2DZJ8</accession>
<evidence type="ECO:0000259" key="2">
    <source>
        <dbReference type="Pfam" id="PF07940"/>
    </source>
</evidence>
<comment type="caution">
    <text evidence="3">The sequence shown here is derived from an EMBL/GenBank/DDBJ whole genome shotgun (WGS) entry which is preliminary data.</text>
</comment>
<feature type="domain" description="Heparinase II/III-like C-terminal" evidence="2">
    <location>
        <begin position="412"/>
        <end position="548"/>
    </location>
</feature>
<comment type="subcellular location">
    <subcellularLocation>
        <location evidence="1">Cell envelope</location>
    </subcellularLocation>
</comment>
<dbReference type="Pfam" id="PF07940">
    <property type="entry name" value="Hepar_II_III_C"/>
    <property type="match status" value="1"/>
</dbReference>
<sequence>MRVSDRLAEAVLREHLPEPGAWRPVPPVDDRAAWDAVDAAVRSVLLVEAEQRCTGPWPTLPATAWLAYARDGLRLPFERHYFARRDRLAAGVVAAALTADDRFLDDVVDGLWAVCEESAWCLPPHDFGEPDGGGALPDPARPSLDLFAAETAAALAWADHVLGPRLADRAPGLRSRIRGEVRRRALAPYLSDTTWRWYSGSANNWNPWIHSNLVAATLLLEDDRERRVATMLKVAAGLDHHLAAVPDDGGCDEGVDYWWRAAASLFECLEWLHSASGGALDLYDEPYLRAAARYPLGVHVGGPWYVNFADGAARADRGASRNGASPRLLHLFGRRIGDHQVQAHARAMRGAGPAVEPSYSLGRVLPALFDADWHAAPPADPPLLAHTWLPRTEVLTARTRAGSAQGPFVAVKGGHNAESHNHNDVGSFVLAWDGDPVVVDAGVGEYTRRTFSADRYQIWTMRSTFHNLPQVGRWEQRDGREFAARSVAATLDEQSATFRADLADAYDRGAGIRSWWREVMLDRAAGQVTVRDTWDLEAAGPLRWHLLLRREPVVIVPGVLELAGERARVRLHHDAGLCRTEHEVIDIDDVRLGPVWGESLHRLTLIADGAPNVGSTSVRFEGAREGDDRRFRFESR</sequence>
<dbReference type="RefSeq" id="WP_133109515.1">
    <property type="nucleotide sequence ID" value="NZ_SMNA01000012.1"/>
</dbReference>
<evidence type="ECO:0000313" key="3">
    <source>
        <dbReference type="EMBL" id="TDE89513.1"/>
    </source>
</evidence>
<organism evidence="3 4">
    <name type="scientific">Occultella glacieicola</name>
    <dbReference type="NCBI Taxonomy" id="2518684"/>
    <lineage>
        <taxon>Bacteria</taxon>
        <taxon>Bacillati</taxon>
        <taxon>Actinomycetota</taxon>
        <taxon>Actinomycetes</taxon>
        <taxon>Micrococcales</taxon>
        <taxon>Ruaniaceae</taxon>
        <taxon>Occultella</taxon>
    </lineage>
</organism>
<dbReference type="Gene3D" id="1.50.10.100">
    <property type="entry name" value="Chondroitin AC/alginate lyase"/>
    <property type="match status" value="1"/>
</dbReference>
<keyword evidence="4" id="KW-1185">Reference proteome</keyword>
<dbReference type="Gene3D" id="2.70.98.70">
    <property type="match status" value="1"/>
</dbReference>
<evidence type="ECO:0000256" key="1">
    <source>
        <dbReference type="ARBA" id="ARBA00004196"/>
    </source>
</evidence>
<dbReference type="InterPro" id="IPR012480">
    <property type="entry name" value="Hepar_II_III_C"/>
</dbReference>
<gene>
    <name evidence="3" type="ORF">EXU48_20320</name>
</gene>
<proteinExistence type="predicted"/>
<dbReference type="Proteomes" id="UP000504882">
    <property type="component" value="Unassembled WGS sequence"/>
</dbReference>